<proteinExistence type="predicted"/>
<evidence type="ECO:0000313" key="1">
    <source>
        <dbReference type="EMBL" id="TGY98409.1"/>
    </source>
</evidence>
<sequence length="324" mass="35914">MKDHKKIFILVESILAVMLIGLVIRMFWEKSGESRYKIAVIIQNSDSSQWASFKYGLKMAAEDQNIELSVVSTGGTFTLEEEQDLLEAEISNGADALIVQPVPGREAEEMLRKMEKKVPVMLAVCAASRETEDSTLPVTGPDNYAIGKSLAEELWKDYGGNIEGKFFGIIAGEDGSQALASRERGLREVLESRGAKIRWSVSGVHAEDWEQSLKSLSKVEVVVALDDRSLAAAGKSSAANDLHGALVYGIGNSTEAVYYLDTDRVQCLIVPDGFHMGYQSLTELAENLGRYFHQIQSQEVSYTVLRREDLFTEKNQELLFTMSQ</sequence>
<dbReference type="Proteomes" id="UP000304953">
    <property type="component" value="Unassembled WGS sequence"/>
</dbReference>
<dbReference type="EMBL" id="SRYA01000001">
    <property type="protein sequence ID" value="TGY98409.1"/>
    <property type="molecule type" value="Genomic_DNA"/>
</dbReference>
<name>A0AC61S1Y9_9FIRM</name>
<gene>
    <name evidence="1" type="ORF">E5329_01150</name>
</gene>
<evidence type="ECO:0000313" key="2">
    <source>
        <dbReference type="Proteomes" id="UP000304953"/>
    </source>
</evidence>
<accession>A0AC61S1Y9</accession>
<comment type="caution">
    <text evidence="1">The sequence shown here is derived from an EMBL/GenBank/DDBJ whole genome shotgun (WGS) entry which is preliminary data.</text>
</comment>
<organism evidence="1 2">
    <name type="scientific">Petralouisia muris</name>
    <dbReference type="NCBI Taxonomy" id="3032872"/>
    <lineage>
        <taxon>Bacteria</taxon>
        <taxon>Bacillati</taxon>
        <taxon>Bacillota</taxon>
        <taxon>Clostridia</taxon>
        <taxon>Lachnospirales</taxon>
        <taxon>Lachnospiraceae</taxon>
        <taxon>Petralouisia</taxon>
    </lineage>
</organism>
<reference evidence="1" key="1">
    <citation type="submission" date="2019-04" db="EMBL/GenBank/DDBJ databases">
        <title>Microbes associate with the intestines of laboratory mice.</title>
        <authorList>
            <person name="Navarre W."/>
            <person name="Wong E."/>
            <person name="Huang K."/>
            <person name="Tropini C."/>
            <person name="Ng K."/>
            <person name="Yu B."/>
        </authorList>
    </citation>
    <scope>NUCLEOTIDE SEQUENCE</scope>
    <source>
        <strain evidence="1">NM01_1-7b</strain>
    </source>
</reference>
<protein>
    <submittedName>
        <fullName evidence="1">Sugar ABC transporter substrate-binding protein</fullName>
    </submittedName>
</protein>
<keyword evidence="2" id="KW-1185">Reference proteome</keyword>